<evidence type="ECO:0000313" key="4">
    <source>
        <dbReference type="Proteomes" id="UP000220158"/>
    </source>
</evidence>
<accession>A0A1J1H8A4</accession>
<keyword evidence="2" id="KW-0472">Membrane</keyword>
<organism evidence="3 4">
    <name type="scientific">Plasmodium relictum</name>
    <dbReference type="NCBI Taxonomy" id="85471"/>
    <lineage>
        <taxon>Eukaryota</taxon>
        <taxon>Sar</taxon>
        <taxon>Alveolata</taxon>
        <taxon>Apicomplexa</taxon>
        <taxon>Aconoidasida</taxon>
        <taxon>Haemosporida</taxon>
        <taxon>Plasmodiidae</taxon>
        <taxon>Plasmodium</taxon>
        <taxon>Plasmodium (Haemamoeba)</taxon>
    </lineage>
</organism>
<evidence type="ECO:0000256" key="1">
    <source>
        <dbReference type="SAM" id="MobiDB-lite"/>
    </source>
</evidence>
<name>A0A1J1H8A4_PLARL</name>
<gene>
    <name evidence="3" type="ORF">PRELSG_0809000</name>
</gene>
<keyword evidence="2" id="KW-1133">Transmembrane helix</keyword>
<dbReference type="AlphaFoldDB" id="A0A1J1H8A4"/>
<dbReference type="EMBL" id="LN835303">
    <property type="protein sequence ID" value="CRG99664.1"/>
    <property type="molecule type" value="Genomic_DNA"/>
</dbReference>
<keyword evidence="4" id="KW-1185">Reference proteome</keyword>
<feature type="transmembrane region" description="Helical" evidence="2">
    <location>
        <begin position="258"/>
        <end position="278"/>
    </location>
</feature>
<dbReference type="VEuPathDB" id="PlasmoDB:PRELSG_0809000"/>
<keyword evidence="2" id="KW-0812">Transmembrane</keyword>
<feature type="transmembrane region" description="Helical" evidence="2">
    <location>
        <begin position="105"/>
        <end position="133"/>
    </location>
</feature>
<proteinExistence type="predicted"/>
<dbReference type="GeneID" id="39735766"/>
<dbReference type="RefSeq" id="XP_028532669.1">
    <property type="nucleotide sequence ID" value="XM_028676151.1"/>
</dbReference>
<feature type="compositionally biased region" description="Basic and acidic residues" evidence="1">
    <location>
        <begin position="392"/>
        <end position="403"/>
    </location>
</feature>
<sequence>MITLKRALKRKKKYTSKLRKNFLELYADDNERRNKQINFSYYINIESTILELLLDDNLESFKNAGKLLFIILSGVSPNMLYFKRVLNLVYLFFYKGGKKFYHSDMHFQIIVFLHSYIKLYNIICSIYIFNLLLVNNNITNLEKYKDKYIPKHIIATYVDHSYFHIKEFLITVRNFLIENNKETYEQKKKYIKNLDEKIALYKESDEEVLRNFYKLYNFEFPKSLEKNLKYLISQCTRVNYPLHSMYLDIYILYNIKNILKVLVVLDQLFCSLFPYYYFYELKLKLLLLLIHKYDGEEAHFNFKREETINKKEKVHSFSNNSNQNQINYIQLYKDPTNINEEENSTLLYEESCTDNKNIDNSNKDKKKKKEMNNELNCLYSSDSSKSDNPTYVEEKNEKNEDVESDKNFYLDNFMNLYINCTENITNSLPSVSDLYENNPLKQLNKKIRNKRKNLGNNSILDYFKTSEKKNMYIDREHKEVLNNNNGNNNNNIEGDIIMKKENKNVKMCNPPPIENIYKNTYNDIMYNLNVVVNVAKKLMFSSYYDATYVKLFYCYLLPFISFEKRIEIFLIYSYSNYKIMKPLTFIIFYNNNNALNILNAFQTIFKDAYLFQKYKNTYFNSFALKNIPKSYFIFLLFISIFFYNDKMESLLYIYNLFYNYDQEIISDKEKSINYENIHEEVILKNDEKYIEQKKHVNIIIIKFIEIYKEKFNIYLCDYFDFYRIFFILLVSCVDIE</sequence>
<protein>
    <submittedName>
        <fullName evidence="3">Uncharacterized protein</fullName>
    </submittedName>
</protein>
<feature type="region of interest" description="Disordered" evidence="1">
    <location>
        <begin position="376"/>
        <end position="403"/>
    </location>
</feature>
<evidence type="ECO:0000256" key="2">
    <source>
        <dbReference type="SAM" id="Phobius"/>
    </source>
</evidence>
<evidence type="ECO:0000313" key="3">
    <source>
        <dbReference type="EMBL" id="CRG99664.1"/>
    </source>
</evidence>
<feature type="transmembrane region" description="Helical" evidence="2">
    <location>
        <begin position="67"/>
        <end position="93"/>
    </location>
</feature>
<dbReference type="Proteomes" id="UP000220158">
    <property type="component" value="Chromosome 8"/>
</dbReference>
<dbReference type="OrthoDB" id="371165at2759"/>
<feature type="compositionally biased region" description="Polar residues" evidence="1">
    <location>
        <begin position="378"/>
        <end position="389"/>
    </location>
</feature>
<dbReference type="KEGG" id="prel:PRELSG_0809000"/>
<reference evidence="3 4" key="1">
    <citation type="submission" date="2015-04" db="EMBL/GenBank/DDBJ databases">
        <authorList>
            <consortium name="Pathogen Informatics"/>
        </authorList>
    </citation>
    <scope>NUCLEOTIDE SEQUENCE [LARGE SCALE GENOMIC DNA]</scope>
    <source>
        <strain evidence="3 4">SGS1</strain>
    </source>
</reference>